<reference evidence="2" key="1">
    <citation type="journal article" date="2017" name="Nature">
        <title>The sunflower genome provides insights into oil metabolism, flowering and Asterid evolution.</title>
        <authorList>
            <person name="Badouin H."/>
            <person name="Gouzy J."/>
            <person name="Grassa C.J."/>
            <person name="Murat F."/>
            <person name="Staton S.E."/>
            <person name="Cottret L."/>
            <person name="Lelandais-Briere C."/>
            <person name="Owens G.L."/>
            <person name="Carrere S."/>
            <person name="Mayjonade B."/>
            <person name="Legrand L."/>
            <person name="Gill N."/>
            <person name="Kane N.C."/>
            <person name="Bowers J.E."/>
            <person name="Hubner S."/>
            <person name="Bellec A."/>
            <person name="Berard A."/>
            <person name="Berges H."/>
            <person name="Blanchet N."/>
            <person name="Boniface M.C."/>
            <person name="Brunel D."/>
            <person name="Catrice O."/>
            <person name="Chaidir N."/>
            <person name="Claudel C."/>
            <person name="Donnadieu C."/>
            <person name="Faraut T."/>
            <person name="Fievet G."/>
            <person name="Helmstetter N."/>
            <person name="King M."/>
            <person name="Knapp S.J."/>
            <person name="Lai Z."/>
            <person name="Le Paslier M.C."/>
            <person name="Lippi Y."/>
            <person name="Lorenzon L."/>
            <person name="Mandel J.R."/>
            <person name="Marage G."/>
            <person name="Marchand G."/>
            <person name="Marquand E."/>
            <person name="Bret-Mestries E."/>
            <person name="Morien E."/>
            <person name="Nambeesan S."/>
            <person name="Nguyen T."/>
            <person name="Pegot-Espagnet P."/>
            <person name="Pouilly N."/>
            <person name="Raftis F."/>
            <person name="Sallet E."/>
            <person name="Schiex T."/>
            <person name="Thomas J."/>
            <person name="Vandecasteele C."/>
            <person name="Vares D."/>
            <person name="Vear F."/>
            <person name="Vautrin S."/>
            <person name="Crespi M."/>
            <person name="Mangin B."/>
            <person name="Burke J.M."/>
            <person name="Salse J."/>
            <person name="Munos S."/>
            <person name="Vincourt P."/>
            <person name="Rieseberg L.H."/>
            <person name="Langlade N.B."/>
        </authorList>
    </citation>
    <scope>NUCLEOTIDE SEQUENCE [LARGE SCALE GENOMIC DNA]</scope>
    <source>
        <strain evidence="2">cv. SF193</strain>
    </source>
</reference>
<keyword evidence="2" id="KW-1185">Reference proteome</keyword>
<evidence type="ECO:0000313" key="1">
    <source>
        <dbReference type="EMBL" id="OTG37799.1"/>
    </source>
</evidence>
<dbReference type="Proteomes" id="UP000215914">
    <property type="component" value="Chromosome 1"/>
</dbReference>
<organism evidence="1 2">
    <name type="scientific">Helianthus annuus</name>
    <name type="common">Common sunflower</name>
    <dbReference type="NCBI Taxonomy" id="4232"/>
    <lineage>
        <taxon>Eukaryota</taxon>
        <taxon>Viridiplantae</taxon>
        <taxon>Streptophyta</taxon>
        <taxon>Embryophyta</taxon>
        <taxon>Tracheophyta</taxon>
        <taxon>Spermatophyta</taxon>
        <taxon>Magnoliopsida</taxon>
        <taxon>eudicotyledons</taxon>
        <taxon>Gunneridae</taxon>
        <taxon>Pentapetalae</taxon>
        <taxon>asterids</taxon>
        <taxon>campanulids</taxon>
        <taxon>Asterales</taxon>
        <taxon>Asteraceae</taxon>
        <taxon>Asteroideae</taxon>
        <taxon>Heliantheae alliance</taxon>
        <taxon>Heliantheae</taxon>
        <taxon>Helianthus</taxon>
    </lineage>
</organism>
<dbReference type="AlphaFoldDB" id="A0A251VR13"/>
<dbReference type="EMBL" id="CM007890">
    <property type="protein sequence ID" value="OTG37799.1"/>
    <property type="molecule type" value="Genomic_DNA"/>
</dbReference>
<protein>
    <submittedName>
        <fullName evidence="1">Uncharacterized protein</fullName>
    </submittedName>
</protein>
<name>A0A251VR13_HELAN</name>
<proteinExistence type="predicted"/>
<evidence type="ECO:0000313" key="2">
    <source>
        <dbReference type="Proteomes" id="UP000215914"/>
    </source>
</evidence>
<accession>A0A251VR13</accession>
<gene>
    <name evidence="1" type="ORF">HannXRQ_Chr01g0022791</name>
</gene>
<dbReference type="InParanoid" id="A0A251VR13"/>
<sequence length="120" mass="13405">MSEQTGFRFMVSVFQVSVQSIGSTAQSNGSVRFDSVKPSQLSSTRLTQSTQRVNSVNPGDSVHSVNIFGVTTLEIWLVRCRSRLGFGSWFLCCISKTRHGWNRRTMKSRVLSGRSVARKT</sequence>